<organism evidence="4 5">
    <name type="scientific">Eruca vesicaria subsp. sativa</name>
    <name type="common">Garden rocket</name>
    <name type="synonym">Eruca sativa</name>
    <dbReference type="NCBI Taxonomy" id="29727"/>
    <lineage>
        <taxon>Eukaryota</taxon>
        <taxon>Viridiplantae</taxon>
        <taxon>Streptophyta</taxon>
        <taxon>Embryophyta</taxon>
        <taxon>Tracheophyta</taxon>
        <taxon>Spermatophyta</taxon>
        <taxon>Magnoliopsida</taxon>
        <taxon>eudicotyledons</taxon>
        <taxon>Gunneridae</taxon>
        <taxon>Pentapetalae</taxon>
        <taxon>rosids</taxon>
        <taxon>malvids</taxon>
        <taxon>Brassicales</taxon>
        <taxon>Brassicaceae</taxon>
        <taxon>Brassiceae</taxon>
        <taxon>Eruca</taxon>
    </lineage>
</organism>
<dbReference type="PANTHER" id="PTHR47274:SF7">
    <property type="entry name" value="(RAPE) HYPOTHETICAL PROTEIN"/>
    <property type="match status" value="1"/>
</dbReference>
<dbReference type="EMBL" id="CAKOAT010185821">
    <property type="protein sequence ID" value="CAH8353776.1"/>
    <property type="molecule type" value="Genomic_DNA"/>
</dbReference>
<dbReference type="PANTHER" id="PTHR47274">
    <property type="entry name" value="BTB/POZ DOMAIN CONTAINING PROTEIN, EXPRESSED-RELATED"/>
    <property type="match status" value="1"/>
</dbReference>
<protein>
    <recommendedName>
        <fullName evidence="3">BTB domain-containing protein</fullName>
    </recommendedName>
</protein>
<dbReference type="InterPro" id="IPR011333">
    <property type="entry name" value="SKP1/BTB/POZ_sf"/>
</dbReference>
<comment type="pathway">
    <text evidence="2">Protein modification; protein ubiquitination.</text>
</comment>
<evidence type="ECO:0000313" key="4">
    <source>
        <dbReference type="EMBL" id="CAH8353776.1"/>
    </source>
</evidence>
<dbReference type="Pfam" id="PF00651">
    <property type="entry name" value="BTB"/>
    <property type="match status" value="1"/>
</dbReference>
<dbReference type="AlphaFoldDB" id="A0ABC8KDM6"/>
<dbReference type="InterPro" id="IPR000210">
    <property type="entry name" value="BTB/POZ_dom"/>
</dbReference>
<evidence type="ECO:0000256" key="1">
    <source>
        <dbReference type="ARBA" id="ARBA00002668"/>
    </source>
</evidence>
<evidence type="ECO:0000256" key="2">
    <source>
        <dbReference type="ARBA" id="ARBA00004906"/>
    </source>
</evidence>
<dbReference type="InterPro" id="IPR044784">
    <property type="entry name" value="At1g01640-like"/>
</dbReference>
<evidence type="ECO:0000313" key="5">
    <source>
        <dbReference type="Proteomes" id="UP001642260"/>
    </source>
</evidence>
<evidence type="ECO:0000259" key="3">
    <source>
        <dbReference type="Pfam" id="PF00651"/>
    </source>
</evidence>
<dbReference type="Gene3D" id="3.30.710.10">
    <property type="entry name" value="Potassium Channel Kv1.1, Chain A"/>
    <property type="match status" value="1"/>
</dbReference>
<reference evidence="4 5" key="1">
    <citation type="submission" date="2022-03" db="EMBL/GenBank/DDBJ databases">
        <authorList>
            <person name="Macdonald S."/>
            <person name="Ahmed S."/>
            <person name="Newling K."/>
        </authorList>
    </citation>
    <scope>NUCLEOTIDE SEQUENCE [LARGE SCALE GENOMIC DNA]</scope>
</reference>
<name>A0ABC8KDM6_ERUVS</name>
<proteinExistence type="predicted"/>
<feature type="domain" description="BTB" evidence="3">
    <location>
        <begin position="19"/>
        <end position="59"/>
    </location>
</feature>
<keyword evidence="5" id="KW-1185">Reference proteome</keyword>
<dbReference type="Proteomes" id="UP001642260">
    <property type="component" value="Unassembled WGS sequence"/>
</dbReference>
<gene>
    <name evidence="4" type="ORF">ERUC_LOCUS19531</name>
</gene>
<comment type="function">
    <text evidence="1">May act as a substrate-specific adapter of an E3 ubiquitin-protein ligase complex (CUL3-RBX1-BTB) which mediates the ubiquitination and subsequent proteasomal degradation of target proteins.</text>
</comment>
<sequence length="74" mass="8411">METQTNKVLFLKGFVKLLKELQADVLLKACDGDEKAAICAHMIILSARSEVFNKFFESDNLRLRPGWKQPLSQS</sequence>
<comment type="caution">
    <text evidence="4">The sequence shown here is derived from an EMBL/GenBank/DDBJ whole genome shotgun (WGS) entry which is preliminary data.</text>
</comment>
<accession>A0ABC8KDM6</accession>